<keyword evidence="1 3" id="KW-0328">Glycosyltransferase</keyword>
<dbReference type="PANTHER" id="PTHR36540">
    <property type="entry name" value="PYRIMIDINE/PURINE NUCLEOSIDE PHOSPHORYLASE"/>
    <property type="match status" value="1"/>
</dbReference>
<comment type="catalytic activity">
    <reaction evidence="3">
        <text>inosine + phosphate = alpha-D-ribose 1-phosphate + hypoxanthine</text>
        <dbReference type="Rhea" id="RHEA:27646"/>
        <dbReference type="ChEBI" id="CHEBI:17368"/>
        <dbReference type="ChEBI" id="CHEBI:17596"/>
        <dbReference type="ChEBI" id="CHEBI:43474"/>
        <dbReference type="ChEBI" id="CHEBI:57720"/>
        <dbReference type="EC" id="2.4.2.1"/>
    </reaction>
</comment>
<dbReference type="InterPro" id="IPR011051">
    <property type="entry name" value="RmlC_Cupin_sf"/>
</dbReference>
<accession>A0A346NNL3</accession>
<evidence type="ECO:0000256" key="1">
    <source>
        <dbReference type="ARBA" id="ARBA00022676"/>
    </source>
</evidence>
<comment type="function">
    <text evidence="3">Catalyzes the phosphorolysis of diverse nucleosides, yielding D-ribose 1-phosphate and the respective free bases. Can use uridine, adenosine, guanosine, cytidine, thymidine, inosine and xanthosine as substrates. Also catalyzes the reverse reactions.</text>
</comment>
<protein>
    <recommendedName>
        <fullName evidence="3">Pyrimidine/purine nucleoside phosphorylase</fullName>
        <ecNumber evidence="3">2.4.2.1</ecNumber>
        <ecNumber evidence="3">2.4.2.2</ecNumber>
    </recommendedName>
    <alternativeName>
        <fullName evidence="3">Adenosine phosphorylase</fullName>
    </alternativeName>
    <alternativeName>
        <fullName evidence="3">Cytidine phosphorylase</fullName>
    </alternativeName>
    <alternativeName>
        <fullName evidence="3">Guanosine phosphorylase</fullName>
    </alternativeName>
    <alternativeName>
        <fullName evidence="3">Inosine phosphorylase</fullName>
    </alternativeName>
    <alternativeName>
        <fullName evidence="3">Thymidine phosphorylase</fullName>
    </alternativeName>
    <alternativeName>
        <fullName evidence="3">Uridine phosphorylase</fullName>
    </alternativeName>
    <alternativeName>
        <fullName evidence="3">Xanthosine phosphorylase</fullName>
    </alternativeName>
</protein>
<dbReference type="InterPro" id="IPR014710">
    <property type="entry name" value="RmlC-like_jellyroll"/>
</dbReference>
<evidence type="ECO:0000256" key="2">
    <source>
        <dbReference type="ARBA" id="ARBA00022679"/>
    </source>
</evidence>
<comment type="catalytic activity">
    <reaction evidence="3">
        <text>adenosine + phosphate = alpha-D-ribose 1-phosphate + adenine</text>
        <dbReference type="Rhea" id="RHEA:27642"/>
        <dbReference type="ChEBI" id="CHEBI:16335"/>
        <dbReference type="ChEBI" id="CHEBI:16708"/>
        <dbReference type="ChEBI" id="CHEBI:43474"/>
        <dbReference type="ChEBI" id="CHEBI:57720"/>
        <dbReference type="EC" id="2.4.2.1"/>
    </reaction>
</comment>
<dbReference type="GO" id="GO:0009032">
    <property type="term" value="F:thymidine phosphorylase activity"/>
    <property type="evidence" value="ECO:0007669"/>
    <property type="project" value="RHEA"/>
</dbReference>
<comment type="catalytic activity">
    <reaction evidence="3">
        <text>thymidine + phosphate = 2-deoxy-alpha-D-ribose 1-phosphate + thymine</text>
        <dbReference type="Rhea" id="RHEA:16037"/>
        <dbReference type="ChEBI" id="CHEBI:17748"/>
        <dbReference type="ChEBI" id="CHEBI:17821"/>
        <dbReference type="ChEBI" id="CHEBI:43474"/>
        <dbReference type="ChEBI" id="CHEBI:57259"/>
        <dbReference type="EC" id="2.4.2.2"/>
    </reaction>
</comment>
<name>A0A346NNL3_9ALTE</name>
<dbReference type="GO" id="GO:0047975">
    <property type="term" value="F:guanosine phosphorylase activity"/>
    <property type="evidence" value="ECO:0007669"/>
    <property type="project" value="RHEA"/>
</dbReference>
<reference evidence="4 5" key="1">
    <citation type="submission" date="2018-08" db="EMBL/GenBank/DDBJ databases">
        <title>Salinimonas sediminis sp. nov., a piezophilic bacterium isolated from a deep-sea sediment sample from the New Britain Trench.</title>
        <authorList>
            <person name="Cao J."/>
        </authorList>
    </citation>
    <scope>NUCLEOTIDE SEQUENCE [LARGE SCALE GENOMIC DNA]</scope>
    <source>
        <strain evidence="4 5">N102</strain>
    </source>
</reference>
<evidence type="ECO:0000313" key="4">
    <source>
        <dbReference type="EMBL" id="AXR07120.1"/>
    </source>
</evidence>
<dbReference type="EMBL" id="CP031769">
    <property type="protein sequence ID" value="AXR07120.1"/>
    <property type="molecule type" value="Genomic_DNA"/>
</dbReference>
<keyword evidence="5" id="KW-1185">Reference proteome</keyword>
<dbReference type="EC" id="2.4.2.1" evidence="3"/>
<gene>
    <name evidence="3" type="primary">ppnP</name>
    <name evidence="4" type="ORF">D0Y50_12620</name>
</gene>
<dbReference type="Pfam" id="PF06865">
    <property type="entry name" value="Ppnp"/>
    <property type="match status" value="1"/>
</dbReference>
<comment type="catalytic activity">
    <reaction evidence="3">
        <text>cytidine + phosphate = cytosine + alpha-D-ribose 1-phosphate</text>
        <dbReference type="Rhea" id="RHEA:52540"/>
        <dbReference type="ChEBI" id="CHEBI:16040"/>
        <dbReference type="ChEBI" id="CHEBI:17562"/>
        <dbReference type="ChEBI" id="CHEBI:43474"/>
        <dbReference type="ChEBI" id="CHEBI:57720"/>
        <dbReference type="EC" id="2.4.2.2"/>
    </reaction>
</comment>
<keyword evidence="2 3" id="KW-0808">Transferase</keyword>
<dbReference type="InterPro" id="IPR009664">
    <property type="entry name" value="Ppnp"/>
</dbReference>
<dbReference type="SUPFAM" id="SSF51182">
    <property type="entry name" value="RmlC-like cupins"/>
    <property type="match status" value="1"/>
</dbReference>
<dbReference type="AlphaFoldDB" id="A0A346NNL3"/>
<dbReference type="Gene3D" id="2.60.120.10">
    <property type="entry name" value="Jelly Rolls"/>
    <property type="match status" value="1"/>
</dbReference>
<organism evidence="4 5">
    <name type="scientific">Salinimonas sediminis</name>
    <dbReference type="NCBI Taxonomy" id="2303538"/>
    <lineage>
        <taxon>Bacteria</taxon>
        <taxon>Pseudomonadati</taxon>
        <taxon>Pseudomonadota</taxon>
        <taxon>Gammaproteobacteria</taxon>
        <taxon>Alteromonadales</taxon>
        <taxon>Alteromonadaceae</taxon>
        <taxon>Alteromonas/Salinimonas group</taxon>
        <taxon>Salinimonas</taxon>
    </lineage>
</organism>
<dbReference type="RefSeq" id="WP_108568334.1">
    <property type="nucleotide sequence ID" value="NZ_CP031769.1"/>
</dbReference>
<dbReference type="GO" id="GO:0005829">
    <property type="term" value="C:cytosol"/>
    <property type="evidence" value="ECO:0007669"/>
    <property type="project" value="TreeGrafter"/>
</dbReference>
<comment type="catalytic activity">
    <reaction evidence="3">
        <text>guanosine + phosphate = alpha-D-ribose 1-phosphate + guanine</text>
        <dbReference type="Rhea" id="RHEA:13233"/>
        <dbReference type="ChEBI" id="CHEBI:16235"/>
        <dbReference type="ChEBI" id="CHEBI:16750"/>
        <dbReference type="ChEBI" id="CHEBI:43474"/>
        <dbReference type="ChEBI" id="CHEBI:57720"/>
        <dbReference type="EC" id="2.4.2.1"/>
    </reaction>
</comment>
<dbReference type="GO" id="GO:0004731">
    <property type="term" value="F:purine-nucleoside phosphorylase activity"/>
    <property type="evidence" value="ECO:0007669"/>
    <property type="project" value="UniProtKB-UniRule"/>
</dbReference>
<dbReference type="PANTHER" id="PTHR36540:SF1">
    <property type="entry name" value="PYRIMIDINE_PURINE NUCLEOSIDE PHOSPHORYLASE"/>
    <property type="match status" value="1"/>
</dbReference>
<dbReference type="KEGG" id="salm:D0Y50_12620"/>
<comment type="catalytic activity">
    <reaction evidence="3">
        <text>a purine D-ribonucleoside + phosphate = a purine nucleobase + alpha-D-ribose 1-phosphate</text>
        <dbReference type="Rhea" id="RHEA:19805"/>
        <dbReference type="ChEBI" id="CHEBI:26386"/>
        <dbReference type="ChEBI" id="CHEBI:43474"/>
        <dbReference type="ChEBI" id="CHEBI:57720"/>
        <dbReference type="ChEBI" id="CHEBI:142355"/>
        <dbReference type="EC" id="2.4.2.1"/>
    </reaction>
</comment>
<evidence type="ECO:0000256" key="3">
    <source>
        <dbReference type="HAMAP-Rule" id="MF_01537"/>
    </source>
</evidence>
<dbReference type="GO" id="GO:0004850">
    <property type="term" value="F:uridine phosphorylase activity"/>
    <property type="evidence" value="ECO:0007669"/>
    <property type="project" value="RHEA"/>
</dbReference>
<dbReference type="OrthoDB" id="9793848at2"/>
<comment type="catalytic activity">
    <reaction evidence="3">
        <text>xanthosine + phosphate = alpha-D-ribose 1-phosphate + xanthine</text>
        <dbReference type="Rhea" id="RHEA:27638"/>
        <dbReference type="ChEBI" id="CHEBI:17712"/>
        <dbReference type="ChEBI" id="CHEBI:18107"/>
        <dbReference type="ChEBI" id="CHEBI:43474"/>
        <dbReference type="ChEBI" id="CHEBI:57720"/>
        <dbReference type="EC" id="2.4.2.1"/>
    </reaction>
</comment>
<dbReference type="FunFam" id="2.60.120.10:FF:000016">
    <property type="entry name" value="Pyrimidine/purine nucleoside phosphorylase"/>
    <property type="match status" value="1"/>
</dbReference>
<comment type="catalytic activity">
    <reaction evidence="3">
        <text>uridine + phosphate = alpha-D-ribose 1-phosphate + uracil</text>
        <dbReference type="Rhea" id="RHEA:24388"/>
        <dbReference type="ChEBI" id="CHEBI:16704"/>
        <dbReference type="ChEBI" id="CHEBI:17568"/>
        <dbReference type="ChEBI" id="CHEBI:43474"/>
        <dbReference type="ChEBI" id="CHEBI:57720"/>
        <dbReference type="EC" id="2.4.2.2"/>
    </reaction>
</comment>
<dbReference type="Proteomes" id="UP000262073">
    <property type="component" value="Chromosome"/>
</dbReference>
<comment type="similarity">
    <text evidence="3">Belongs to the nucleoside phosphorylase PpnP family.</text>
</comment>
<sequence length="94" mass="10364">MAFEVNSYFDDKVKSIAFESANGPCTSGVMSAGEYTFNTSKHEVMKVMEGEMSVKLPGSETWQQYPAGSQFTVDANLSFDVKISTPTAYLCFYS</sequence>
<dbReference type="EC" id="2.4.2.2" evidence="3"/>
<dbReference type="HAMAP" id="MF_01537">
    <property type="entry name" value="Nucleos_phosphorylase_PpnP"/>
    <property type="match status" value="1"/>
</dbReference>
<evidence type="ECO:0000313" key="5">
    <source>
        <dbReference type="Proteomes" id="UP000262073"/>
    </source>
</evidence>
<proteinExistence type="inferred from homology"/>